<keyword evidence="9" id="KW-1185">Reference proteome</keyword>
<evidence type="ECO:0000256" key="4">
    <source>
        <dbReference type="SAM" id="Coils"/>
    </source>
</evidence>
<dbReference type="CDD" id="cd14445">
    <property type="entry name" value="RILP-like"/>
    <property type="match status" value="1"/>
</dbReference>
<dbReference type="InterPro" id="IPR034744">
    <property type="entry name" value="RH2"/>
</dbReference>
<dbReference type="SUPFAM" id="SSF161256">
    <property type="entry name" value="RILP dimerisation region"/>
    <property type="match status" value="1"/>
</dbReference>
<evidence type="ECO:0000256" key="2">
    <source>
        <dbReference type="ARBA" id="ARBA00022927"/>
    </source>
</evidence>
<feature type="domain" description="RH2" evidence="7">
    <location>
        <begin position="322"/>
        <end position="388"/>
    </location>
</feature>
<dbReference type="EMBL" id="KV907397">
    <property type="protein sequence ID" value="OON13455.1"/>
    <property type="molecule type" value="Genomic_DNA"/>
</dbReference>
<dbReference type="PANTHER" id="PTHR21502">
    <property type="entry name" value="ZINC FINGER PROTEIN DZIP1"/>
    <property type="match status" value="1"/>
</dbReference>
<dbReference type="Pfam" id="PF11461">
    <property type="entry name" value="RILP"/>
    <property type="match status" value="1"/>
</dbReference>
<protein>
    <recommendedName>
        <fullName evidence="10">RH1 domain-containing protein</fullName>
    </recommendedName>
</protein>
<dbReference type="GO" id="GO:0036064">
    <property type="term" value="C:ciliary basal body"/>
    <property type="evidence" value="ECO:0007669"/>
    <property type="project" value="TreeGrafter"/>
</dbReference>
<evidence type="ECO:0008006" key="10">
    <source>
        <dbReference type="Google" id="ProtNLM"/>
    </source>
</evidence>
<dbReference type="InterPro" id="IPR034743">
    <property type="entry name" value="RH1"/>
</dbReference>
<dbReference type="Proteomes" id="UP000243686">
    <property type="component" value="Unassembled WGS sequence"/>
</dbReference>
<dbReference type="PANTHER" id="PTHR21502:SF4">
    <property type="entry name" value="RILP-LIKE PROTEIN HOMOLOG"/>
    <property type="match status" value="1"/>
</dbReference>
<dbReference type="GO" id="GO:0005737">
    <property type="term" value="C:cytoplasm"/>
    <property type="evidence" value="ECO:0007669"/>
    <property type="project" value="TreeGrafter"/>
</dbReference>
<keyword evidence="1" id="KW-0813">Transport</keyword>
<name>A0A1S8WG73_OPIVI</name>
<feature type="non-terminal residue" evidence="8">
    <location>
        <position position="1"/>
    </location>
</feature>
<evidence type="ECO:0000256" key="3">
    <source>
        <dbReference type="ARBA" id="ARBA00023054"/>
    </source>
</evidence>
<dbReference type="GO" id="GO:0046983">
    <property type="term" value="F:protein dimerization activity"/>
    <property type="evidence" value="ECO:0007669"/>
    <property type="project" value="InterPro"/>
</dbReference>
<dbReference type="Pfam" id="PF09744">
    <property type="entry name" value="RH1"/>
    <property type="match status" value="1"/>
</dbReference>
<evidence type="ECO:0000256" key="5">
    <source>
        <dbReference type="SAM" id="MobiDB-lite"/>
    </source>
</evidence>
<evidence type="ECO:0000259" key="6">
    <source>
        <dbReference type="PROSITE" id="PS51776"/>
    </source>
</evidence>
<evidence type="ECO:0000313" key="8">
    <source>
        <dbReference type="EMBL" id="OON13455.1"/>
    </source>
</evidence>
<proteinExistence type="predicted"/>
<feature type="region of interest" description="Disordered" evidence="5">
    <location>
        <begin position="355"/>
        <end position="388"/>
    </location>
</feature>
<organism evidence="8 9">
    <name type="scientific">Opisthorchis viverrini</name>
    <name type="common">Southeast Asian liver fluke</name>
    <dbReference type="NCBI Taxonomy" id="6198"/>
    <lineage>
        <taxon>Eukaryota</taxon>
        <taxon>Metazoa</taxon>
        <taxon>Spiralia</taxon>
        <taxon>Lophotrochozoa</taxon>
        <taxon>Platyhelminthes</taxon>
        <taxon>Trematoda</taxon>
        <taxon>Digenea</taxon>
        <taxon>Opisthorchiida</taxon>
        <taxon>Opisthorchiata</taxon>
        <taxon>Opisthorchiidae</taxon>
        <taxon>Opisthorchis</taxon>
    </lineage>
</organism>
<reference evidence="8 9" key="1">
    <citation type="submission" date="2015-03" db="EMBL/GenBank/DDBJ databases">
        <title>Draft genome of the nematode, Opisthorchis viverrini.</title>
        <authorList>
            <person name="Mitreva M."/>
        </authorList>
    </citation>
    <scope>NUCLEOTIDE SEQUENCE [LARGE SCALE GENOMIC DNA]</scope>
    <source>
        <strain evidence="8">Khon Kaen</strain>
    </source>
</reference>
<dbReference type="Gene3D" id="6.10.230.10">
    <property type="match status" value="1"/>
</dbReference>
<evidence type="ECO:0000256" key="1">
    <source>
        <dbReference type="ARBA" id="ARBA00022448"/>
    </source>
</evidence>
<dbReference type="Gene3D" id="1.20.58.1770">
    <property type="match status" value="1"/>
</dbReference>
<dbReference type="InterPro" id="IPR051241">
    <property type="entry name" value="DZIP_RILPL"/>
</dbReference>
<dbReference type="GO" id="GO:0051959">
    <property type="term" value="F:dynein light intermediate chain binding"/>
    <property type="evidence" value="ECO:0007669"/>
    <property type="project" value="TreeGrafter"/>
</dbReference>
<dbReference type="InterPro" id="IPR021563">
    <property type="entry name" value="RILP_dimer"/>
</dbReference>
<dbReference type="GO" id="GO:0060271">
    <property type="term" value="P:cilium assembly"/>
    <property type="evidence" value="ECO:0007669"/>
    <property type="project" value="TreeGrafter"/>
</dbReference>
<feature type="coiled-coil region" evidence="4">
    <location>
        <begin position="112"/>
        <end position="235"/>
    </location>
</feature>
<dbReference type="PROSITE" id="PS51776">
    <property type="entry name" value="RH1"/>
    <property type="match status" value="1"/>
</dbReference>
<feature type="non-terminal residue" evidence="8">
    <location>
        <position position="388"/>
    </location>
</feature>
<dbReference type="PROSITE" id="PS51777">
    <property type="entry name" value="RH2"/>
    <property type="match status" value="1"/>
</dbReference>
<keyword evidence="2" id="KW-0653">Protein transport</keyword>
<dbReference type="GO" id="GO:0031267">
    <property type="term" value="F:small GTPase binding"/>
    <property type="evidence" value="ECO:0007669"/>
    <property type="project" value="TreeGrafter"/>
</dbReference>
<dbReference type="AlphaFoldDB" id="A0A1S8WG73"/>
<feature type="domain" description="RH1" evidence="6">
    <location>
        <begin position="32"/>
        <end position="120"/>
    </location>
</feature>
<evidence type="ECO:0000259" key="7">
    <source>
        <dbReference type="PROSITE" id="PS51777"/>
    </source>
</evidence>
<gene>
    <name evidence="8" type="ORF">X801_10773</name>
</gene>
<sequence length="388" mass="44295">QISILSPLFSSPLLTCHSTLAEPNVEHFALSADPAKSRPGTPTITVLDVYDIAASIGKEFEAIIDRHGPDSVSSLMPKVISVLEELEDFASRFDSEGRELVTLQLAVRRLELEKCERVNDRTRSEKEFEQLEETWQKETRELLQLIDRLKEENAQLREAVREQRESKDAPADFRQRTTGAIEEIQLMLRLKEVIDRQKIELRGLSRQLAQRNVDLDAMQQQATRLAKLNAVLRRRHYVSKKQTDQLLSEKHDLEVTLRTKEELIQQMRDHVCQSPTDRAADRSLTCGMTASLIKELASPGTPLIERLNTEDKMITNGSDPNKPRFTVQELRDLLTERNELKSRLIEVEEELSVYRRAGDSEPPVQGPINREPSDKAFGRVERSSGIAQ</sequence>
<evidence type="ECO:0000313" key="9">
    <source>
        <dbReference type="Proteomes" id="UP000243686"/>
    </source>
</evidence>
<accession>A0A1S8WG73</accession>
<dbReference type="GO" id="GO:0015031">
    <property type="term" value="P:protein transport"/>
    <property type="evidence" value="ECO:0007669"/>
    <property type="project" value="UniProtKB-KW"/>
</dbReference>
<keyword evidence="3 4" id="KW-0175">Coiled coil</keyword>
<feature type="compositionally biased region" description="Basic and acidic residues" evidence="5">
    <location>
        <begin position="371"/>
        <end position="382"/>
    </location>
</feature>